<dbReference type="STRING" id="151549.A0A4C1W3K1"/>
<dbReference type="GO" id="GO:0006218">
    <property type="term" value="P:uridine catabolic process"/>
    <property type="evidence" value="ECO:0007669"/>
    <property type="project" value="TreeGrafter"/>
</dbReference>
<accession>A0A4C1W3K1</accession>
<protein>
    <submittedName>
        <fullName evidence="1">Uridine phosphorylase 1</fullName>
    </submittedName>
</protein>
<dbReference type="AlphaFoldDB" id="A0A4C1W3K1"/>
<sequence length="302" mass="34077">MGDRKARVKFKDRTMRYPDGTVRLRNPHIELMDQDILYHLALGSGSHDLVEMFGDVKWRLARRESTINTKIETLTSALIHRTCQSHYNDETAIAAFCSSRHTKAETRHSARLRYINHAGAHLPSFGGAHGFADKIIKMYHKFHHVYRPHAMRAAVARGSFVCMGGTPKRMEQFAYTIMAEIGHKLPCGTTLQDISQFSYRYSMYKVGPVLSISVTKSLIEKGSRKLVSFRENLEQKESGYGGRVDRGCGVEEEVIPPLFLPRGENVCLLLLLRLSGRALARVCVCDCTTACYAHPRMVTAKC</sequence>
<evidence type="ECO:0000313" key="1">
    <source>
        <dbReference type="EMBL" id="GBP46086.1"/>
    </source>
</evidence>
<dbReference type="GO" id="GO:0005829">
    <property type="term" value="C:cytosol"/>
    <property type="evidence" value="ECO:0007669"/>
    <property type="project" value="TreeGrafter"/>
</dbReference>
<proteinExistence type="predicted"/>
<evidence type="ECO:0000313" key="2">
    <source>
        <dbReference type="Proteomes" id="UP000299102"/>
    </source>
</evidence>
<dbReference type="GO" id="GO:0004850">
    <property type="term" value="F:uridine phosphorylase activity"/>
    <property type="evidence" value="ECO:0007669"/>
    <property type="project" value="TreeGrafter"/>
</dbReference>
<dbReference type="OrthoDB" id="204058at2759"/>
<dbReference type="Proteomes" id="UP000299102">
    <property type="component" value="Unassembled WGS sequence"/>
</dbReference>
<dbReference type="EMBL" id="BGZK01000476">
    <property type="protein sequence ID" value="GBP46086.1"/>
    <property type="molecule type" value="Genomic_DNA"/>
</dbReference>
<reference evidence="1 2" key="1">
    <citation type="journal article" date="2019" name="Commun. Biol.">
        <title>The bagworm genome reveals a unique fibroin gene that provides high tensile strength.</title>
        <authorList>
            <person name="Kono N."/>
            <person name="Nakamura H."/>
            <person name="Ohtoshi R."/>
            <person name="Tomita M."/>
            <person name="Numata K."/>
            <person name="Arakawa K."/>
        </authorList>
    </citation>
    <scope>NUCLEOTIDE SEQUENCE [LARGE SCALE GENOMIC DNA]</scope>
</reference>
<dbReference type="Gene3D" id="3.40.50.1580">
    <property type="entry name" value="Nucleoside phosphorylase domain"/>
    <property type="match status" value="2"/>
</dbReference>
<name>A0A4C1W3K1_EUMVA</name>
<keyword evidence="2" id="KW-1185">Reference proteome</keyword>
<dbReference type="PANTHER" id="PTHR43691:SF11">
    <property type="entry name" value="FI09636P-RELATED"/>
    <property type="match status" value="1"/>
</dbReference>
<dbReference type="InterPro" id="IPR035994">
    <property type="entry name" value="Nucleoside_phosphorylase_sf"/>
</dbReference>
<gene>
    <name evidence="1" type="primary">UPP1</name>
    <name evidence="1" type="ORF">EVAR_41439_1</name>
</gene>
<comment type="caution">
    <text evidence="1">The sequence shown here is derived from an EMBL/GenBank/DDBJ whole genome shotgun (WGS) entry which is preliminary data.</text>
</comment>
<dbReference type="PANTHER" id="PTHR43691">
    <property type="entry name" value="URIDINE PHOSPHORYLASE"/>
    <property type="match status" value="1"/>
</dbReference>
<organism evidence="1 2">
    <name type="scientific">Eumeta variegata</name>
    <name type="common">Bagworm moth</name>
    <name type="synonym">Eumeta japonica</name>
    <dbReference type="NCBI Taxonomy" id="151549"/>
    <lineage>
        <taxon>Eukaryota</taxon>
        <taxon>Metazoa</taxon>
        <taxon>Ecdysozoa</taxon>
        <taxon>Arthropoda</taxon>
        <taxon>Hexapoda</taxon>
        <taxon>Insecta</taxon>
        <taxon>Pterygota</taxon>
        <taxon>Neoptera</taxon>
        <taxon>Endopterygota</taxon>
        <taxon>Lepidoptera</taxon>
        <taxon>Glossata</taxon>
        <taxon>Ditrysia</taxon>
        <taxon>Tineoidea</taxon>
        <taxon>Psychidae</taxon>
        <taxon>Oiketicinae</taxon>
        <taxon>Eumeta</taxon>
    </lineage>
</organism>